<dbReference type="PANTHER" id="PTHR31352">
    <property type="entry name" value="BETA-AMYLASE 1, CHLOROPLASTIC"/>
    <property type="match status" value="1"/>
</dbReference>
<evidence type="ECO:0000256" key="3">
    <source>
        <dbReference type="ARBA" id="ARBA00023326"/>
    </source>
</evidence>
<name>A0AB40AJ82_DIOCR</name>
<dbReference type="Pfam" id="PF01373">
    <property type="entry name" value="Glyco_hydro_14"/>
    <property type="match status" value="1"/>
</dbReference>
<dbReference type="RefSeq" id="XP_039114898.1">
    <property type="nucleotide sequence ID" value="XM_039258964.1"/>
</dbReference>
<comment type="similarity">
    <text evidence="1 4">Belongs to the glycosyl hydrolase 14 family.</text>
</comment>
<gene>
    <name evidence="6" type="primary">LOC120250178</name>
</gene>
<dbReference type="AlphaFoldDB" id="A0AB40AJ82"/>
<keyword evidence="5" id="KW-1185">Reference proteome</keyword>
<sequence length="95" mass="10703">MADLKCISDSDLDLFIMTNRSGRRREGYLSFAADELPILSGKTPLQAFEAFFASFHDSFSDLFGSIMSSRISGCDDDRTASSGTHRSWRRILDQR</sequence>
<dbReference type="GeneID" id="120250178"/>
<dbReference type="InterPro" id="IPR017853">
    <property type="entry name" value="GH"/>
</dbReference>
<evidence type="ECO:0000313" key="6">
    <source>
        <dbReference type="RefSeq" id="XP_039114898.1"/>
    </source>
</evidence>
<accession>A0AB40AJ82</accession>
<keyword evidence="4" id="KW-0326">Glycosidase</keyword>
<keyword evidence="3 4" id="KW-0624">Polysaccharide degradation</keyword>
<dbReference type="GO" id="GO:0016161">
    <property type="term" value="F:beta-amylase activity"/>
    <property type="evidence" value="ECO:0007669"/>
    <property type="project" value="InterPro"/>
</dbReference>
<dbReference type="EC" id="3.2.1.2" evidence="4"/>
<proteinExistence type="inferred from homology"/>
<dbReference type="Proteomes" id="UP001515500">
    <property type="component" value="Chromosome 19"/>
</dbReference>
<dbReference type="PANTHER" id="PTHR31352:SF3">
    <property type="entry name" value="INACTIVE BETA-AMYLASE 9"/>
    <property type="match status" value="1"/>
</dbReference>
<keyword evidence="2 4" id="KW-0119">Carbohydrate metabolism</keyword>
<evidence type="ECO:0000256" key="1">
    <source>
        <dbReference type="ARBA" id="ARBA00005652"/>
    </source>
</evidence>
<comment type="catalytic activity">
    <reaction evidence="4">
        <text>Hydrolysis of (1-&gt;4)-alpha-D-glucosidic linkages in polysaccharides so as to remove successive maltose units from the non-reducing ends of the chains.</text>
        <dbReference type="EC" id="3.2.1.2"/>
    </reaction>
</comment>
<evidence type="ECO:0000313" key="5">
    <source>
        <dbReference type="Proteomes" id="UP001515500"/>
    </source>
</evidence>
<protein>
    <recommendedName>
        <fullName evidence="4">Beta-amylase</fullName>
        <ecNumber evidence="4">3.2.1.2</ecNumber>
    </recommendedName>
</protein>
<keyword evidence="4" id="KW-0378">Hydrolase</keyword>
<reference evidence="6" key="1">
    <citation type="submission" date="2025-08" db="UniProtKB">
        <authorList>
            <consortium name="RefSeq"/>
        </authorList>
    </citation>
    <scope>IDENTIFICATION</scope>
</reference>
<dbReference type="InterPro" id="IPR001554">
    <property type="entry name" value="Glyco_hydro_14"/>
</dbReference>
<dbReference type="Gene3D" id="3.20.20.80">
    <property type="entry name" value="Glycosidases"/>
    <property type="match status" value="1"/>
</dbReference>
<dbReference type="SUPFAM" id="SSF51445">
    <property type="entry name" value="(Trans)glycosidases"/>
    <property type="match status" value="1"/>
</dbReference>
<evidence type="ECO:0000256" key="2">
    <source>
        <dbReference type="ARBA" id="ARBA00023277"/>
    </source>
</evidence>
<evidence type="ECO:0000256" key="4">
    <source>
        <dbReference type="RuleBase" id="RU000509"/>
    </source>
</evidence>
<dbReference type="GO" id="GO:0000272">
    <property type="term" value="P:polysaccharide catabolic process"/>
    <property type="evidence" value="ECO:0007669"/>
    <property type="project" value="UniProtKB-KW"/>
</dbReference>
<organism evidence="5 6">
    <name type="scientific">Dioscorea cayennensis subsp. rotundata</name>
    <name type="common">White Guinea yam</name>
    <name type="synonym">Dioscorea rotundata</name>
    <dbReference type="NCBI Taxonomy" id="55577"/>
    <lineage>
        <taxon>Eukaryota</taxon>
        <taxon>Viridiplantae</taxon>
        <taxon>Streptophyta</taxon>
        <taxon>Embryophyta</taxon>
        <taxon>Tracheophyta</taxon>
        <taxon>Spermatophyta</taxon>
        <taxon>Magnoliopsida</taxon>
        <taxon>Liliopsida</taxon>
        <taxon>Dioscoreales</taxon>
        <taxon>Dioscoreaceae</taxon>
        <taxon>Dioscorea</taxon>
    </lineage>
</organism>